<proteinExistence type="inferred from homology"/>
<evidence type="ECO:0000256" key="3">
    <source>
        <dbReference type="PIRSR" id="PIRSR610905-1"/>
    </source>
</evidence>
<dbReference type="InterPro" id="IPR010905">
    <property type="entry name" value="Glyco_hydro_88"/>
</dbReference>
<evidence type="ECO:0000313" key="6">
    <source>
        <dbReference type="EMBL" id="AWW29515.1"/>
    </source>
</evidence>
<feature type="signal peptide" evidence="5">
    <location>
        <begin position="1"/>
        <end position="29"/>
    </location>
</feature>
<evidence type="ECO:0000256" key="5">
    <source>
        <dbReference type="SAM" id="SignalP"/>
    </source>
</evidence>
<dbReference type="SUPFAM" id="SSF48208">
    <property type="entry name" value="Six-hairpin glycosidases"/>
    <property type="match status" value="1"/>
</dbReference>
<dbReference type="AlphaFoldDB" id="A0A2Z4IF69"/>
<sequence>MKNNPSFYTTFLSCLLLTLLFETACSSSAKSGYSDNKEQKDTQRKLPIALSSQLSKAADHYAALVTTAKKNNKIPRSVEEDGEMMWVHDGFDWTEGFFPGSLWYLYALTGDQKWKADAGFFQELIKEDRFYSNHDLGFVFNNSFGNGLRLTGQKSYEKVLVDAANTLLERYDPKVESIKSWDTDKGWQSERGWQYPVIIDNMMNLELLFEVSKLTGDPKYADIAIKHANTTLANHFRDDYSSYHVVDYDSLTGAVRKKERAQGAAHESSWARGQAWGLYGFTMCYRYTNNETYLEQAKNIASFILSNPEIKSNSIPFWDYDAPGIPNEPKDASAAAITASALIELSNYLEEGYLDSAKEMISTLSGSKYFAQNGANHHFLLMHSVGSIPHGAEIDKPLNYADYYYLESLFRLKNKGITAIDTAGHQN</sequence>
<evidence type="ECO:0000313" key="7">
    <source>
        <dbReference type="Proteomes" id="UP000248688"/>
    </source>
</evidence>
<evidence type="ECO:0000256" key="2">
    <source>
        <dbReference type="ARBA" id="ARBA00038358"/>
    </source>
</evidence>
<keyword evidence="7" id="KW-1185">Reference proteome</keyword>
<dbReference type="KEGG" id="est:DN752_04875"/>
<keyword evidence="1 6" id="KW-0378">Hydrolase</keyword>
<keyword evidence="5" id="KW-0732">Signal</keyword>
<evidence type="ECO:0000256" key="1">
    <source>
        <dbReference type="ARBA" id="ARBA00022801"/>
    </source>
</evidence>
<dbReference type="Gene3D" id="1.50.10.10">
    <property type="match status" value="1"/>
</dbReference>
<gene>
    <name evidence="6" type="ORF">DN752_04875</name>
</gene>
<organism evidence="6 7">
    <name type="scientific">Echinicola strongylocentroti</name>
    <dbReference type="NCBI Taxonomy" id="1795355"/>
    <lineage>
        <taxon>Bacteria</taxon>
        <taxon>Pseudomonadati</taxon>
        <taxon>Bacteroidota</taxon>
        <taxon>Cytophagia</taxon>
        <taxon>Cytophagales</taxon>
        <taxon>Cyclobacteriaceae</taxon>
        <taxon>Echinicola</taxon>
    </lineage>
</organism>
<dbReference type="EMBL" id="CP030041">
    <property type="protein sequence ID" value="AWW29515.1"/>
    <property type="molecule type" value="Genomic_DNA"/>
</dbReference>
<feature type="binding site" evidence="4">
    <location>
        <position position="276"/>
    </location>
    <ligand>
        <name>substrate</name>
    </ligand>
</feature>
<protein>
    <submittedName>
        <fullName evidence="6">Glucuronyl hydrolase</fullName>
    </submittedName>
</protein>
<dbReference type="GO" id="GO:0000272">
    <property type="term" value="P:polysaccharide catabolic process"/>
    <property type="evidence" value="ECO:0007669"/>
    <property type="project" value="TreeGrafter"/>
</dbReference>
<name>A0A2Z4IF69_9BACT</name>
<dbReference type="InterPro" id="IPR008928">
    <property type="entry name" value="6-hairpin_glycosidase_sf"/>
</dbReference>
<dbReference type="OrthoDB" id="428577at2"/>
<feature type="binding site" evidence="4">
    <location>
        <position position="272"/>
    </location>
    <ligand>
        <name>substrate</name>
    </ligand>
</feature>
<feature type="binding site" evidence="4">
    <location>
        <position position="135"/>
    </location>
    <ligand>
        <name>substrate</name>
    </ligand>
</feature>
<comment type="similarity">
    <text evidence="2">Belongs to the glycosyl hydrolase 88 family.</text>
</comment>
<dbReference type="PANTHER" id="PTHR36845">
    <property type="entry name" value="HYDROLASE, PUTATIVE (AFU_ORTHOLOGUE AFUA_7G05090)-RELATED"/>
    <property type="match status" value="1"/>
</dbReference>
<reference evidence="6 7" key="1">
    <citation type="submission" date="2018-06" db="EMBL/GenBank/DDBJ databases">
        <title>Echinicola strongylocentroti sp. nov., isolated from a sea urchin Strongylocentrotus intermedius.</title>
        <authorList>
            <person name="Bae S.S."/>
        </authorList>
    </citation>
    <scope>NUCLEOTIDE SEQUENCE [LARGE SCALE GENOMIC DNA]</scope>
    <source>
        <strain evidence="6 7">MEBiC08714</strain>
    </source>
</reference>
<dbReference type="InterPro" id="IPR052369">
    <property type="entry name" value="UG_Glycosaminoglycan_Hydrolase"/>
</dbReference>
<feature type="active site" description="Proton donor" evidence="3">
    <location>
        <position position="200"/>
    </location>
</feature>
<feature type="chain" id="PRO_5016454280" evidence="5">
    <location>
        <begin position="30"/>
        <end position="427"/>
    </location>
</feature>
<dbReference type="PANTHER" id="PTHR36845:SF1">
    <property type="entry name" value="HYDROLASE, PUTATIVE (AFU_ORTHOLOGUE AFUA_7G05090)-RELATED"/>
    <property type="match status" value="1"/>
</dbReference>
<dbReference type="Proteomes" id="UP000248688">
    <property type="component" value="Chromosome"/>
</dbReference>
<feature type="active site" description="Nucleophile" evidence="3">
    <location>
        <position position="135"/>
    </location>
</feature>
<feature type="binding site" evidence="4">
    <location>
        <position position="200"/>
    </location>
    <ligand>
        <name>substrate</name>
    </ligand>
</feature>
<dbReference type="GO" id="GO:0052757">
    <property type="term" value="F:chondroitin hydrolase activity"/>
    <property type="evidence" value="ECO:0007669"/>
    <property type="project" value="TreeGrafter"/>
</dbReference>
<accession>A0A2Z4IF69</accession>
<dbReference type="Pfam" id="PF07470">
    <property type="entry name" value="Glyco_hydro_88"/>
    <property type="match status" value="1"/>
</dbReference>
<evidence type="ECO:0000256" key="4">
    <source>
        <dbReference type="PIRSR" id="PIRSR610905-2"/>
    </source>
</evidence>
<feature type="binding site" evidence="4">
    <location>
        <position position="387"/>
    </location>
    <ligand>
        <name>substrate</name>
    </ligand>
</feature>
<dbReference type="InterPro" id="IPR012341">
    <property type="entry name" value="6hp_glycosidase-like_sf"/>
</dbReference>